<dbReference type="EMBL" id="JAGMWT010000009">
    <property type="protein sequence ID" value="KAH7122516.1"/>
    <property type="molecule type" value="Genomic_DNA"/>
</dbReference>
<feature type="compositionally biased region" description="Acidic residues" evidence="1">
    <location>
        <begin position="197"/>
        <end position="216"/>
    </location>
</feature>
<gene>
    <name evidence="2" type="ORF">B0J11DRAFT_341338</name>
</gene>
<dbReference type="AlphaFoldDB" id="A0A9P9DPZ8"/>
<dbReference type="Proteomes" id="UP000700596">
    <property type="component" value="Unassembled WGS sequence"/>
</dbReference>
<feature type="region of interest" description="Disordered" evidence="1">
    <location>
        <begin position="195"/>
        <end position="222"/>
    </location>
</feature>
<feature type="compositionally biased region" description="Polar residues" evidence="1">
    <location>
        <begin position="8"/>
        <end position="24"/>
    </location>
</feature>
<evidence type="ECO:0000256" key="1">
    <source>
        <dbReference type="SAM" id="MobiDB-lite"/>
    </source>
</evidence>
<evidence type="ECO:0000313" key="2">
    <source>
        <dbReference type="EMBL" id="KAH7122516.1"/>
    </source>
</evidence>
<sequence length="262" mass="29403">MSRGDTPSVPNNFYQHSEFQTSGDNKGRPNMFVDSAAKTRPDHKVRPTSSQEGNQMAADVAETYAITSLKSFDKLKIDPNDPLLYFPLPCMDCGLDDGHAPECHIGKIKPLGKIDAARVHWLADAVEHFDPEQWRCHDGPLPPPELEDPETVMREMVAIVRKGKSFKKDSIISAFRQCKDAEYVMQNGETRYILEAPSDDETEGEGTTDEGNENGSDEGNIEHLYNEMSDPRFAYFMRQQIRNIHPSTGVECELGEHDKGDS</sequence>
<name>A0A9P9DPZ8_9PLEO</name>
<keyword evidence="3" id="KW-1185">Reference proteome</keyword>
<reference evidence="2" key="1">
    <citation type="journal article" date="2021" name="Nat. Commun.">
        <title>Genetic determinants of endophytism in the Arabidopsis root mycobiome.</title>
        <authorList>
            <person name="Mesny F."/>
            <person name="Miyauchi S."/>
            <person name="Thiergart T."/>
            <person name="Pickel B."/>
            <person name="Atanasova L."/>
            <person name="Karlsson M."/>
            <person name="Huettel B."/>
            <person name="Barry K.W."/>
            <person name="Haridas S."/>
            <person name="Chen C."/>
            <person name="Bauer D."/>
            <person name="Andreopoulos W."/>
            <person name="Pangilinan J."/>
            <person name="LaButti K."/>
            <person name="Riley R."/>
            <person name="Lipzen A."/>
            <person name="Clum A."/>
            <person name="Drula E."/>
            <person name="Henrissat B."/>
            <person name="Kohler A."/>
            <person name="Grigoriev I.V."/>
            <person name="Martin F.M."/>
            <person name="Hacquard S."/>
        </authorList>
    </citation>
    <scope>NUCLEOTIDE SEQUENCE</scope>
    <source>
        <strain evidence="2">MPI-CAGE-CH-0243</strain>
    </source>
</reference>
<proteinExistence type="predicted"/>
<evidence type="ECO:0000313" key="3">
    <source>
        <dbReference type="Proteomes" id="UP000700596"/>
    </source>
</evidence>
<accession>A0A9P9DPZ8</accession>
<organism evidence="2 3">
    <name type="scientific">Dendryphion nanum</name>
    <dbReference type="NCBI Taxonomy" id="256645"/>
    <lineage>
        <taxon>Eukaryota</taxon>
        <taxon>Fungi</taxon>
        <taxon>Dikarya</taxon>
        <taxon>Ascomycota</taxon>
        <taxon>Pezizomycotina</taxon>
        <taxon>Dothideomycetes</taxon>
        <taxon>Pleosporomycetidae</taxon>
        <taxon>Pleosporales</taxon>
        <taxon>Torulaceae</taxon>
        <taxon>Dendryphion</taxon>
    </lineage>
</organism>
<dbReference type="OrthoDB" id="445357at2759"/>
<comment type="caution">
    <text evidence="2">The sequence shown here is derived from an EMBL/GenBank/DDBJ whole genome shotgun (WGS) entry which is preliminary data.</text>
</comment>
<protein>
    <submittedName>
        <fullName evidence="2">Uncharacterized protein</fullName>
    </submittedName>
</protein>
<feature type="region of interest" description="Disordered" evidence="1">
    <location>
        <begin position="1"/>
        <end position="55"/>
    </location>
</feature>